<gene>
    <name evidence="3" type="ORF">BECKMB1821G_GA0114241_10682</name>
</gene>
<organism evidence="3">
    <name type="scientific">Candidatus Kentrum sp. MB</name>
    <dbReference type="NCBI Taxonomy" id="2138164"/>
    <lineage>
        <taxon>Bacteria</taxon>
        <taxon>Pseudomonadati</taxon>
        <taxon>Pseudomonadota</taxon>
        <taxon>Gammaproteobacteria</taxon>
        <taxon>Candidatus Kentrum</taxon>
    </lineage>
</organism>
<dbReference type="InterPro" id="IPR018631">
    <property type="entry name" value="AAA-ATPase-like_dom"/>
</dbReference>
<keyword evidence="1" id="KW-0812">Transmembrane</keyword>
<dbReference type="PANTHER" id="PTHR34825:SF1">
    <property type="entry name" value="AAA-ATPASE-LIKE DOMAIN-CONTAINING PROTEIN"/>
    <property type="match status" value="1"/>
</dbReference>
<dbReference type="Pfam" id="PF08011">
    <property type="entry name" value="PDDEXK_9"/>
    <property type="match status" value="1"/>
</dbReference>
<keyword evidence="1" id="KW-1133">Transmembrane helix</keyword>
<evidence type="ECO:0000313" key="3">
    <source>
        <dbReference type="EMBL" id="VFK30625.1"/>
    </source>
</evidence>
<sequence length="607" mass="68877">MKPLQKLPIGIQDFETLREGGYLYIDKTESIHRMITSGVAFFLSRPRRFGKSLLVSTLAAIFEGRRDLFEGLWIAGPDADYDWPVHPVIHLDLSEVTAYSPEALEAGLIQQLTELANEQGFELTTMAGMPPSAPAVLRDVIRQMAKKKGKAVVLIDEYDKPILDHLTDIPLALEIRDRLRSFYTILKAQGKNLRFVFLTGVSRFSKVSVFSDMNHLNDVTYVREYGSLTGYTQGELESGFAVHLQAMAKERDLGVSELLAQIRFWYNGYRFHPNAETIYNPFSCLLCLAHREFKHWWFETGTPRFLIGLLRESPLSVEELGQKMVIESDFANFEVDQLEPLPLLHQTGYLTIVGYDPESRRYTLDYPNREVREGFLRQLVGIFSNRRPPHVANHLWELESALAAGNGDAFLAIIKNILAGISHDIQAPQEQRYRSLFSLLFQLLGVHIDTQVRTATGCVDATVELDSSVWIFEFKLDGNARAALARIQKKEYARPYADSGKAVYLVGVGFDWEKRNISDWKVSSLSTGSTKRLSPVIKIFSQIGFLGLLGTIATLISISPEELRLTLWTFGAVVFGVLLFAWLWHRGRLNSRGLKRLWERVIGNRTE</sequence>
<reference evidence="3" key="1">
    <citation type="submission" date="2019-02" db="EMBL/GenBank/DDBJ databases">
        <authorList>
            <person name="Gruber-Vodicka R. H."/>
            <person name="Seah K. B. B."/>
        </authorList>
    </citation>
    <scope>NUCLEOTIDE SEQUENCE</scope>
    <source>
        <strain evidence="3">BECK_BZ197</strain>
    </source>
</reference>
<proteinExistence type="predicted"/>
<dbReference type="Pfam" id="PF09820">
    <property type="entry name" value="AAA-ATPase_like"/>
    <property type="match status" value="1"/>
</dbReference>
<dbReference type="EMBL" id="CAADFO010000068">
    <property type="protein sequence ID" value="VFK30625.1"/>
    <property type="molecule type" value="Genomic_DNA"/>
</dbReference>
<dbReference type="Gene3D" id="3.40.50.300">
    <property type="entry name" value="P-loop containing nucleotide triphosphate hydrolases"/>
    <property type="match status" value="1"/>
</dbReference>
<dbReference type="SUPFAM" id="SSF52540">
    <property type="entry name" value="P-loop containing nucleoside triphosphate hydrolases"/>
    <property type="match status" value="1"/>
</dbReference>
<feature type="transmembrane region" description="Helical" evidence="1">
    <location>
        <begin position="539"/>
        <end position="559"/>
    </location>
</feature>
<protein>
    <submittedName>
        <fullName evidence="3">PD-(D/E)XK nuclease superfamily protein</fullName>
    </submittedName>
</protein>
<name>A0A450XMT2_9GAMM</name>
<dbReference type="InterPro" id="IPR012547">
    <property type="entry name" value="PDDEXK_9"/>
</dbReference>
<feature type="domain" description="AAA-ATPase-like" evidence="2">
    <location>
        <begin position="8"/>
        <end position="210"/>
    </location>
</feature>
<evidence type="ECO:0000259" key="2">
    <source>
        <dbReference type="Pfam" id="PF09820"/>
    </source>
</evidence>
<accession>A0A450XMT2</accession>
<dbReference type="PANTHER" id="PTHR34825">
    <property type="entry name" value="CONSERVED PROTEIN, WITH A WEAK D-GALACTARATE DEHYDRATASE/ALTRONATE HYDROLASE DOMAIN"/>
    <property type="match status" value="1"/>
</dbReference>
<feature type="transmembrane region" description="Helical" evidence="1">
    <location>
        <begin position="565"/>
        <end position="585"/>
    </location>
</feature>
<keyword evidence="1" id="KW-0472">Membrane</keyword>
<dbReference type="InterPro" id="IPR027417">
    <property type="entry name" value="P-loop_NTPase"/>
</dbReference>
<dbReference type="AlphaFoldDB" id="A0A450XMT2"/>
<evidence type="ECO:0000256" key="1">
    <source>
        <dbReference type="SAM" id="Phobius"/>
    </source>
</evidence>